<dbReference type="EMBL" id="FOFS01000002">
    <property type="protein sequence ID" value="SEP92271.1"/>
    <property type="molecule type" value="Genomic_DNA"/>
</dbReference>
<gene>
    <name evidence="5" type="ORF">SAMN04488038_102220</name>
</gene>
<dbReference type="PANTHER" id="PTHR12526:SF510">
    <property type="entry name" value="D-INOSITOL 3-PHOSPHATE GLYCOSYLTRANSFERASE"/>
    <property type="match status" value="1"/>
</dbReference>
<proteinExistence type="predicted"/>
<dbReference type="PANTHER" id="PTHR12526">
    <property type="entry name" value="GLYCOSYLTRANSFERASE"/>
    <property type="match status" value="1"/>
</dbReference>
<dbReference type="STRING" id="489703.SAMN04488038_102220"/>
<evidence type="ECO:0000313" key="5">
    <source>
        <dbReference type="EMBL" id="SEP92271.1"/>
    </source>
</evidence>
<dbReference type="RefSeq" id="WP_093282225.1">
    <property type="nucleotide sequence ID" value="NZ_FOFS01000002.1"/>
</dbReference>
<dbReference type="SUPFAM" id="SSF53756">
    <property type="entry name" value="UDP-Glycosyltransferase/glycogen phosphorylase"/>
    <property type="match status" value="1"/>
</dbReference>
<keyword evidence="2 5" id="KW-0808">Transferase</keyword>
<dbReference type="AlphaFoldDB" id="A0A1H9BU78"/>
<accession>A0A1H9BU78</accession>
<dbReference type="Pfam" id="PF00534">
    <property type="entry name" value="Glycos_transf_1"/>
    <property type="match status" value="1"/>
</dbReference>
<evidence type="ECO:0000259" key="3">
    <source>
        <dbReference type="Pfam" id="PF00534"/>
    </source>
</evidence>
<reference evidence="5 6" key="1">
    <citation type="submission" date="2016-10" db="EMBL/GenBank/DDBJ databases">
        <authorList>
            <person name="de Groot N.N."/>
        </authorList>
    </citation>
    <scope>NUCLEOTIDE SEQUENCE [LARGE SCALE GENOMIC DNA]</scope>
    <source>
        <strain evidence="5 6">DSM 25927</strain>
    </source>
</reference>
<keyword evidence="1" id="KW-0328">Glycosyltransferase</keyword>
<evidence type="ECO:0000256" key="2">
    <source>
        <dbReference type="ARBA" id="ARBA00022679"/>
    </source>
</evidence>
<dbReference type="GO" id="GO:0016757">
    <property type="term" value="F:glycosyltransferase activity"/>
    <property type="evidence" value="ECO:0007669"/>
    <property type="project" value="UniProtKB-KW"/>
</dbReference>
<feature type="domain" description="Glycosyl transferase family 4" evidence="4">
    <location>
        <begin position="28"/>
        <end position="189"/>
    </location>
</feature>
<dbReference type="OrthoDB" id="9814639at2"/>
<sequence>MKILFIHQNFPAQFKHLAPALAARGDEVRALSVTGPAVPGLQVTHYKIAHSSSKAIHSWASDFEAKVIRAEACSQAMQKMRDEGFVPDLVVVHPGWGEGLCIEEVFPGVPQLHFIEWYYHFKGGDVGFDPEFNDERIAPGRVRAKNAMNLLSLEQMTAGYCPTHWQLSRLPERYRERVSVIHDGIDTQALRPDAGASVTFHRDKLTLTRKDELVTFINRNLEPMRGWHIFARSLPQLLKARPKAHIAIIGNDELSYGAPPPGGRSWRQLIWDEIREQVDVSRVHFVGRVPHQTMIQLLQVARCHVYLTMPFVLSWSMLEAMSVEALVVGSDTPPVQEVIRHGENGLLTPFLDPQALAALVTEVLANPERYEHLRRAARQTVVQRYDLNSICLPAQLALVDSLVRKGA</sequence>
<dbReference type="InterPro" id="IPR022623">
    <property type="entry name" value="Glyco_trans_4"/>
</dbReference>
<evidence type="ECO:0000259" key="4">
    <source>
        <dbReference type="Pfam" id="PF12000"/>
    </source>
</evidence>
<feature type="domain" description="Glycosyl transferase family 1" evidence="3">
    <location>
        <begin position="200"/>
        <end position="379"/>
    </location>
</feature>
<evidence type="ECO:0000256" key="1">
    <source>
        <dbReference type="ARBA" id="ARBA00022676"/>
    </source>
</evidence>
<keyword evidence="6" id="KW-1185">Reference proteome</keyword>
<dbReference type="Pfam" id="PF12000">
    <property type="entry name" value="Glyco_trans_4_3"/>
    <property type="match status" value="1"/>
</dbReference>
<dbReference type="Gene3D" id="3.40.50.2000">
    <property type="entry name" value="Glycogen Phosphorylase B"/>
    <property type="match status" value="2"/>
</dbReference>
<dbReference type="InterPro" id="IPR001296">
    <property type="entry name" value="Glyco_trans_1"/>
</dbReference>
<name>A0A1H9BU78_9GAMM</name>
<protein>
    <submittedName>
        <fullName evidence="5">Glycosyltransferase involved in cell wall bisynthesis</fullName>
    </submittedName>
</protein>
<dbReference type="Proteomes" id="UP000199233">
    <property type="component" value="Unassembled WGS sequence"/>
</dbReference>
<dbReference type="GO" id="GO:1901135">
    <property type="term" value="P:carbohydrate derivative metabolic process"/>
    <property type="evidence" value="ECO:0007669"/>
    <property type="project" value="UniProtKB-ARBA"/>
</dbReference>
<evidence type="ECO:0000313" key="6">
    <source>
        <dbReference type="Proteomes" id="UP000199233"/>
    </source>
</evidence>
<organism evidence="5 6">
    <name type="scientific">Solimonas aquatica</name>
    <dbReference type="NCBI Taxonomy" id="489703"/>
    <lineage>
        <taxon>Bacteria</taxon>
        <taxon>Pseudomonadati</taxon>
        <taxon>Pseudomonadota</taxon>
        <taxon>Gammaproteobacteria</taxon>
        <taxon>Nevskiales</taxon>
        <taxon>Nevskiaceae</taxon>
        <taxon>Solimonas</taxon>
    </lineage>
</organism>